<feature type="transmembrane region" description="Helical" evidence="1">
    <location>
        <begin position="284"/>
        <end position="303"/>
    </location>
</feature>
<feature type="transmembrane region" description="Helical" evidence="1">
    <location>
        <begin position="15"/>
        <end position="34"/>
    </location>
</feature>
<feature type="transmembrane region" description="Helical" evidence="1">
    <location>
        <begin position="367"/>
        <end position="387"/>
    </location>
</feature>
<keyword evidence="1" id="KW-0472">Membrane</keyword>
<keyword evidence="3" id="KW-1185">Reference proteome</keyword>
<dbReference type="RefSeq" id="WP_397019252.1">
    <property type="nucleotide sequence ID" value="NZ_JBITMB010000002.1"/>
</dbReference>
<evidence type="ECO:0000313" key="2">
    <source>
        <dbReference type="EMBL" id="MFI7439611.1"/>
    </source>
</evidence>
<organism evidence="2 3">
    <name type="scientific">Nonomuraea indica</name>
    <dbReference type="NCBI Taxonomy" id="1581193"/>
    <lineage>
        <taxon>Bacteria</taxon>
        <taxon>Bacillati</taxon>
        <taxon>Actinomycetota</taxon>
        <taxon>Actinomycetes</taxon>
        <taxon>Streptosporangiales</taxon>
        <taxon>Streptosporangiaceae</taxon>
        <taxon>Nonomuraea</taxon>
    </lineage>
</organism>
<sequence length="393" mass="41051">MTTVNAPARTGVRRLVAAVLVVTLTALLAMWLTAIRPTLPAIVPGYASWGLGYTDPTWYAYWIIGDTTEATLAKSALGGLLMIAGAWLAHTARRRGKRWQGFALACGTGVLWPWVLAAAGLGVLASNLLWGWTLDGWQPTFAPMVSVPPALVILYGPGWRVAATGAALGAALITPLALVLVDLVCTPLGMSPVVGSTLAMSVGGFGAFLLCRRLPWMPPPRTSPPASPEAAPVRYGASWVPRRILADFTEAHFFGNEWAGAALLLGCVLHYLLNPAAPAYGTGLLPHLIAAQVLTAACGLLLWSGRWEAGGWYPTFVPIVSVTPATVLAFGGTLHSIVAGAVLGAAVAPPLAAALARRLPNDVHPMVAYTASMAVCTATLIPVLDLLPGFHRA</sequence>
<keyword evidence="1" id="KW-0812">Transmembrane</keyword>
<name>A0ABW7ZYI7_9ACTN</name>
<gene>
    <name evidence="2" type="ORF">ACIBP5_06565</name>
</gene>
<feature type="transmembrane region" description="Helical" evidence="1">
    <location>
        <begin position="101"/>
        <end position="124"/>
    </location>
</feature>
<dbReference type="Proteomes" id="UP001612928">
    <property type="component" value="Unassembled WGS sequence"/>
</dbReference>
<evidence type="ECO:0000313" key="3">
    <source>
        <dbReference type="Proteomes" id="UP001612928"/>
    </source>
</evidence>
<feature type="transmembrane region" description="Helical" evidence="1">
    <location>
        <begin position="161"/>
        <end position="181"/>
    </location>
</feature>
<comment type="caution">
    <text evidence="2">The sequence shown here is derived from an EMBL/GenBank/DDBJ whole genome shotgun (WGS) entry which is preliminary data.</text>
</comment>
<dbReference type="EMBL" id="JBITMB010000002">
    <property type="protein sequence ID" value="MFI7439611.1"/>
    <property type="molecule type" value="Genomic_DNA"/>
</dbReference>
<evidence type="ECO:0008006" key="4">
    <source>
        <dbReference type="Google" id="ProtNLM"/>
    </source>
</evidence>
<protein>
    <recommendedName>
        <fullName evidence="4">Integral membrane protein</fullName>
    </recommendedName>
</protein>
<keyword evidence="1" id="KW-1133">Transmembrane helix</keyword>
<accession>A0ABW7ZYI7</accession>
<evidence type="ECO:0000256" key="1">
    <source>
        <dbReference type="SAM" id="Phobius"/>
    </source>
</evidence>
<reference evidence="2 3" key="1">
    <citation type="submission" date="2024-10" db="EMBL/GenBank/DDBJ databases">
        <title>The Natural Products Discovery Center: Release of the First 8490 Sequenced Strains for Exploring Actinobacteria Biosynthetic Diversity.</title>
        <authorList>
            <person name="Kalkreuter E."/>
            <person name="Kautsar S.A."/>
            <person name="Yang D."/>
            <person name="Bader C.D."/>
            <person name="Teijaro C.N."/>
            <person name="Fluegel L."/>
            <person name="Davis C.M."/>
            <person name="Simpson J.R."/>
            <person name="Lauterbach L."/>
            <person name="Steele A.D."/>
            <person name="Gui C."/>
            <person name="Meng S."/>
            <person name="Li G."/>
            <person name="Viehrig K."/>
            <person name="Ye F."/>
            <person name="Su P."/>
            <person name="Kiefer A.F."/>
            <person name="Nichols A."/>
            <person name="Cepeda A.J."/>
            <person name="Yan W."/>
            <person name="Fan B."/>
            <person name="Jiang Y."/>
            <person name="Adhikari A."/>
            <person name="Zheng C.-J."/>
            <person name="Schuster L."/>
            <person name="Cowan T.M."/>
            <person name="Smanski M.J."/>
            <person name="Chevrette M.G."/>
            <person name="De Carvalho L.P.S."/>
            <person name="Shen B."/>
        </authorList>
    </citation>
    <scope>NUCLEOTIDE SEQUENCE [LARGE SCALE GENOMIC DNA]</scope>
    <source>
        <strain evidence="2 3">NPDC049503</strain>
    </source>
</reference>
<proteinExistence type="predicted"/>
<feature type="transmembrane region" description="Helical" evidence="1">
    <location>
        <begin position="70"/>
        <end position="89"/>
    </location>
</feature>
<feature type="transmembrane region" description="Helical" evidence="1">
    <location>
        <begin position="136"/>
        <end position="154"/>
    </location>
</feature>
<feature type="transmembrane region" description="Helical" evidence="1">
    <location>
        <begin position="193"/>
        <end position="211"/>
    </location>
</feature>
<feature type="transmembrane region" description="Helical" evidence="1">
    <location>
        <begin position="337"/>
        <end position="355"/>
    </location>
</feature>
<feature type="transmembrane region" description="Helical" evidence="1">
    <location>
        <begin position="253"/>
        <end position="272"/>
    </location>
</feature>